<comment type="caution">
    <text evidence="2">The sequence shown here is derived from an EMBL/GenBank/DDBJ whole genome shotgun (WGS) entry which is preliminary data.</text>
</comment>
<dbReference type="Pfam" id="PF15771">
    <property type="entry name" value="IHO1"/>
    <property type="match status" value="1"/>
</dbReference>
<protein>
    <submittedName>
        <fullName evidence="2">Interactor of HORMAD1 protein 1</fullName>
    </submittedName>
</protein>
<evidence type="ECO:0000313" key="3">
    <source>
        <dbReference type="Proteomes" id="UP001174136"/>
    </source>
</evidence>
<sequence>MSQEMSFPSRNSQQSFQEGSEQKISNNYHTKPFLFGGEGKDKGIQPLSILEKFEEDKKKAKEKNESDMLAKESLHFRGNLNNMQQSILGTEKNIKVCKTILEGFDHFAVTLQKNQSSLQDGITQQFETMLKEVISQKGMLTNIEGKLLATGVATTKLGSYVHGLEKSLEALRQEHIRGNKRLEEAMQLLSTLVSNHSTRNSCGGVVDSAIQTSPGLVQPFFKVQLDSQPVGQVPPCCQPECTQKSDVSSWHPRGSSITENSKPSQRGHRRTRRRPLLIPKRRKSTIWDENSQPLIEGTKNEHVSSPLKEICNEAATACHKGVSVIHHNGDCRSNEGLKAFVSPFSPWSQDSNSSVCVAGIEPTIELAEPKREIHEKARGLWQLFDIHCDSDSIIVEE</sequence>
<dbReference type="Proteomes" id="UP001174136">
    <property type="component" value="Unassembled WGS sequence"/>
</dbReference>
<dbReference type="PANTHER" id="PTHR35662:SF1">
    <property type="entry name" value="INTERACTOR OF HORMAD1 PROTEIN 1"/>
    <property type="match status" value="1"/>
</dbReference>
<dbReference type="GO" id="GO:0007129">
    <property type="term" value="P:homologous chromosome pairing at meiosis"/>
    <property type="evidence" value="ECO:0007669"/>
    <property type="project" value="TreeGrafter"/>
</dbReference>
<evidence type="ECO:0000313" key="2">
    <source>
        <dbReference type="EMBL" id="KAK0138912.1"/>
    </source>
</evidence>
<reference evidence="2" key="1">
    <citation type="journal article" date="2023" name="Front. Mar. Sci.">
        <title>A new Merluccius polli reference genome to investigate the effects of global change in West African waters.</title>
        <authorList>
            <person name="Mateo J.L."/>
            <person name="Blanco-Fernandez C."/>
            <person name="Garcia-Vazquez E."/>
            <person name="Machado-Schiaffino G."/>
        </authorList>
    </citation>
    <scope>NUCLEOTIDE SEQUENCE</scope>
    <source>
        <strain evidence="2">C29</strain>
        <tissue evidence="2">Fin</tissue>
    </source>
</reference>
<dbReference type="GO" id="GO:0000794">
    <property type="term" value="C:condensed nuclear chromosome"/>
    <property type="evidence" value="ECO:0007669"/>
    <property type="project" value="TreeGrafter"/>
</dbReference>
<dbReference type="EMBL" id="JAOPHQ010004562">
    <property type="protein sequence ID" value="KAK0138912.1"/>
    <property type="molecule type" value="Genomic_DNA"/>
</dbReference>
<proteinExistence type="predicted"/>
<feature type="region of interest" description="Disordered" evidence="1">
    <location>
        <begin position="1"/>
        <end position="40"/>
    </location>
</feature>
<organism evidence="2 3">
    <name type="scientific">Merluccius polli</name>
    <name type="common">Benguela hake</name>
    <name type="synonym">Merluccius cadenati</name>
    <dbReference type="NCBI Taxonomy" id="89951"/>
    <lineage>
        <taxon>Eukaryota</taxon>
        <taxon>Metazoa</taxon>
        <taxon>Chordata</taxon>
        <taxon>Craniata</taxon>
        <taxon>Vertebrata</taxon>
        <taxon>Euteleostomi</taxon>
        <taxon>Actinopterygii</taxon>
        <taxon>Neopterygii</taxon>
        <taxon>Teleostei</taxon>
        <taxon>Neoteleostei</taxon>
        <taxon>Acanthomorphata</taxon>
        <taxon>Zeiogadaria</taxon>
        <taxon>Gadariae</taxon>
        <taxon>Gadiformes</taxon>
        <taxon>Gadoidei</taxon>
        <taxon>Merlucciidae</taxon>
        <taxon>Merluccius</taxon>
    </lineage>
</organism>
<accession>A0AA47MES2</accession>
<keyword evidence="3" id="KW-1185">Reference proteome</keyword>
<dbReference type="GO" id="GO:0006310">
    <property type="term" value="P:DNA recombination"/>
    <property type="evidence" value="ECO:0007669"/>
    <property type="project" value="InterPro"/>
</dbReference>
<feature type="compositionally biased region" description="Basic residues" evidence="1">
    <location>
        <begin position="265"/>
        <end position="277"/>
    </location>
</feature>
<dbReference type="GO" id="GO:0042138">
    <property type="term" value="P:meiotic DNA double-strand break formation"/>
    <property type="evidence" value="ECO:0007669"/>
    <property type="project" value="InterPro"/>
</dbReference>
<dbReference type="InterPro" id="IPR031529">
    <property type="entry name" value="IHO1"/>
</dbReference>
<feature type="region of interest" description="Disordered" evidence="1">
    <location>
        <begin position="244"/>
        <end position="277"/>
    </location>
</feature>
<dbReference type="AlphaFoldDB" id="A0AA47MES2"/>
<name>A0AA47MES2_MERPO</name>
<feature type="compositionally biased region" description="Polar residues" evidence="1">
    <location>
        <begin position="1"/>
        <end position="29"/>
    </location>
</feature>
<dbReference type="PANTHER" id="PTHR35662">
    <property type="entry name" value="INTERACTOR OF HORMAD1 PROTEIN 1"/>
    <property type="match status" value="1"/>
</dbReference>
<gene>
    <name evidence="2" type="primary">CCDC36</name>
    <name evidence="2" type="ORF">N1851_024531</name>
</gene>
<feature type="compositionally biased region" description="Polar residues" evidence="1">
    <location>
        <begin position="255"/>
        <end position="264"/>
    </location>
</feature>
<evidence type="ECO:0000256" key="1">
    <source>
        <dbReference type="SAM" id="MobiDB-lite"/>
    </source>
</evidence>